<keyword evidence="9" id="KW-0460">Magnesium</keyword>
<dbReference type="GO" id="GO:0003910">
    <property type="term" value="F:DNA ligase (ATP) activity"/>
    <property type="evidence" value="ECO:0007669"/>
    <property type="project" value="UniProtKB-EC"/>
</dbReference>
<keyword evidence="10" id="KW-0233">DNA recombination</keyword>
<dbReference type="SUPFAM" id="SSF117018">
    <property type="entry name" value="ATP-dependent DNA ligase DNA-binding domain"/>
    <property type="match status" value="1"/>
</dbReference>
<dbReference type="GO" id="GO:0003677">
    <property type="term" value="F:DNA binding"/>
    <property type="evidence" value="ECO:0007669"/>
    <property type="project" value="InterPro"/>
</dbReference>
<evidence type="ECO:0000256" key="7">
    <source>
        <dbReference type="ARBA" id="ARBA00022763"/>
    </source>
</evidence>
<evidence type="ECO:0000256" key="9">
    <source>
        <dbReference type="ARBA" id="ARBA00022842"/>
    </source>
</evidence>
<evidence type="ECO:0000256" key="11">
    <source>
        <dbReference type="ARBA" id="ARBA00023204"/>
    </source>
</evidence>
<dbReference type="KEGG" id="nsm:JO391_08640"/>
<dbReference type="GO" id="GO:0005524">
    <property type="term" value="F:ATP binding"/>
    <property type="evidence" value="ECO:0007669"/>
    <property type="project" value="UniProtKB-KW"/>
</dbReference>
<dbReference type="InterPro" id="IPR012340">
    <property type="entry name" value="NA-bd_OB-fold"/>
</dbReference>
<comment type="catalytic activity">
    <reaction evidence="13">
        <text>ATP + (deoxyribonucleotide)n-3'-hydroxyl + 5'-phospho-(deoxyribonucleotide)m = (deoxyribonucleotide)n+m + AMP + diphosphate.</text>
        <dbReference type="EC" id="6.5.1.1"/>
    </reaction>
</comment>
<reference evidence="15" key="1">
    <citation type="submission" date="2021-02" db="EMBL/GenBank/DDBJ databases">
        <title>Rhodobacter shimadae sp. nov., an aerobic anoxygenic phototrophic bacterium isolated from a hot spring.</title>
        <authorList>
            <person name="Muramatsu S."/>
            <person name="Haruta S."/>
            <person name="Hirose S."/>
            <person name="Hanada S."/>
        </authorList>
    </citation>
    <scope>NUCLEOTIDE SEQUENCE</scope>
    <source>
        <strain evidence="15">N10</strain>
    </source>
</reference>
<dbReference type="Pfam" id="PF01068">
    <property type="entry name" value="DNA_ligase_A_M"/>
    <property type="match status" value="1"/>
</dbReference>
<dbReference type="Gene3D" id="2.40.50.140">
    <property type="entry name" value="Nucleic acid-binding proteins"/>
    <property type="match status" value="1"/>
</dbReference>
<evidence type="ECO:0000256" key="4">
    <source>
        <dbReference type="ARBA" id="ARBA00022705"/>
    </source>
</evidence>
<dbReference type="GO" id="GO:0046872">
    <property type="term" value="F:metal ion binding"/>
    <property type="evidence" value="ECO:0007669"/>
    <property type="project" value="UniProtKB-KW"/>
</dbReference>
<keyword evidence="2 15" id="KW-0436">Ligase</keyword>
<dbReference type="CDD" id="cd07972">
    <property type="entry name" value="OBF_DNA_ligase_Arch_LigB"/>
    <property type="match status" value="1"/>
</dbReference>
<dbReference type="CDD" id="cd07897">
    <property type="entry name" value="Adenylation_DNA_ligase_Bac1"/>
    <property type="match status" value="1"/>
</dbReference>
<dbReference type="Gene3D" id="1.10.3260.10">
    <property type="entry name" value="DNA ligase, ATP-dependent, N-terminal domain"/>
    <property type="match status" value="1"/>
</dbReference>
<name>A0A8G1EEM2_9RHOB</name>
<dbReference type="InterPro" id="IPR012309">
    <property type="entry name" value="DNA_ligase_ATP-dep_C"/>
</dbReference>
<dbReference type="PANTHER" id="PTHR45674">
    <property type="entry name" value="DNA LIGASE 1/3 FAMILY MEMBER"/>
    <property type="match status" value="1"/>
</dbReference>
<dbReference type="Proteomes" id="UP000826300">
    <property type="component" value="Chromosome"/>
</dbReference>
<evidence type="ECO:0000256" key="3">
    <source>
        <dbReference type="ARBA" id="ARBA00022618"/>
    </source>
</evidence>
<evidence type="ECO:0000256" key="13">
    <source>
        <dbReference type="ARBA" id="ARBA00034003"/>
    </source>
</evidence>
<evidence type="ECO:0000256" key="6">
    <source>
        <dbReference type="ARBA" id="ARBA00022741"/>
    </source>
</evidence>
<dbReference type="GO" id="GO:0051301">
    <property type="term" value="P:cell division"/>
    <property type="evidence" value="ECO:0007669"/>
    <property type="project" value="UniProtKB-KW"/>
</dbReference>
<dbReference type="Pfam" id="PF04675">
    <property type="entry name" value="DNA_ligase_A_N"/>
    <property type="match status" value="1"/>
</dbReference>
<dbReference type="InterPro" id="IPR026333">
    <property type="entry name" value="ATP_dep_DNA_lig_pp_1105_fam"/>
</dbReference>
<dbReference type="NCBIfam" id="TIGR04120">
    <property type="entry name" value="DNA_lig_bact"/>
    <property type="match status" value="1"/>
</dbReference>
<protein>
    <recommendedName>
        <fullName evidence="1">DNA ligase (ATP)</fullName>
        <ecNumber evidence="1">6.5.1.1</ecNumber>
    </recommendedName>
</protein>
<dbReference type="InterPro" id="IPR012310">
    <property type="entry name" value="DNA_ligase_ATP-dep_cent"/>
</dbReference>
<dbReference type="GO" id="GO:0006310">
    <property type="term" value="P:DNA recombination"/>
    <property type="evidence" value="ECO:0007669"/>
    <property type="project" value="UniProtKB-KW"/>
</dbReference>
<evidence type="ECO:0000256" key="1">
    <source>
        <dbReference type="ARBA" id="ARBA00012727"/>
    </source>
</evidence>
<evidence type="ECO:0000256" key="2">
    <source>
        <dbReference type="ARBA" id="ARBA00022598"/>
    </source>
</evidence>
<dbReference type="InterPro" id="IPR012308">
    <property type="entry name" value="DNA_ligase_ATP-dep_N"/>
</dbReference>
<keyword evidence="16" id="KW-1185">Reference proteome</keyword>
<dbReference type="Pfam" id="PF04679">
    <property type="entry name" value="DNA_ligase_A_C"/>
    <property type="match status" value="1"/>
</dbReference>
<keyword evidence="5" id="KW-0479">Metal-binding</keyword>
<dbReference type="InterPro" id="IPR016059">
    <property type="entry name" value="DNA_ligase_ATP-dep_CS"/>
</dbReference>
<evidence type="ECO:0000256" key="5">
    <source>
        <dbReference type="ARBA" id="ARBA00022723"/>
    </source>
</evidence>
<feature type="domain" description="ATP-dependent DNA ligase family profile" evidence="14">
    <location>
        <begin position="310"/>
        <end position="436"/>
    </location>
</feature>
<dbReference type="SUPFAM" id="SSF56091">
    <property type="entry name" value="DNA ligase/mRNA capping enzyme, catalytic domain"/>
    <property type="match status" value="1"/>
</dbReference>
<keyword evidence="8" id="KW-0067">ATP-binding</keyword>
<dbReference type="InterPro" id="IPR050191">
    <property type="entry name" value="ATP-dep_DNA_ligase"/>
</dbReference>
<evidence type="ECO:0000256" key="8">
    <source>
        <dbReference type="ARBA" id="ARBA00022840"/>
    </source>
</evidence>
<gene>
    <name evidence="15" type="ORF">JO391_08640</name>
</gene>
<evidence type="ECO:0000256" key="12">
    <source>
        <dbReference type="ARBA" id="ARBA00023306"/>
    </source>
</evidence>
<dbReference type="EMBL" id="CP069370">
    <property type="protein sequence ID" value="QYZ71546.1"/>
    <property type="molecule type" value="Genomic_DNA"/>
</dbReference>
<proteinExistence type="predicted"/>
<keyword evidence="11" id="KW-0234">DNA repair</keyword>
<dbReference type="PROSITE" id="PS00697">
    <property type="entry name" value="DNA_LIGASE_A1"/>
    <property type="match status" value="1"/>
</dbReference>
<dbReference type="EC" id="6.5.1.1" evidence="1"/>
<dbReference type="GO" id="GO:0006281">
    <property type="term" value="P:DNA repair"/>
    <property type="evidence" value="ECO:0007669"/>
    <property type="project" value="UniProtKB-KW"/>
</dbReference>
<organism evidence="15 16">
    <name type="scientific">Neotabrizicola shimadae</name>
    <dbReference type="NCBI Taxonomy" id="2807096"/>
    <lineage>
        <taxon>Bacteria</taxon>
        <taxon>Pseudomonadati</taxon>
        <taxon>Pseudomonadota</taxon>
        <taxon>Alphaproteobacteria</taxon>
        <taxon>Rhodobacterales</taxon>
        <taxon>Paracoccaceae</taxon>
        <taxon>Neotabrizicola</taxon>
    </lineage>
</organism>
<accession>A0A8G1EEM2</accession>
<sequence length="541" mass="58846">MTPFAALFAALDSTTSTAAKTTALAEYFQSAPEPDRVWTVALLSGRRPRRAATSTELRLWAGEAAGLPPWLVEESYALIGDLAETIALILPTAPAPGPAPSLADTLTLLSRLPGQPTEARRAAILAAWTTLPPTERFLFNKLLTGGFRMGVAQGLMTRALARASGQPEAQVAQALMGDWDPATTPFATLTGTARTAGPDARPYPFALASPLEDPPETLGDPADWQAEWKWDGIRAQIVARPGAFAIWSRGEDLVTARFPELSPLADHLPPGTVIDGELLAWDAATQAPLPFAALQTRLGRKTVPRRLLAEAPVRLIAYDLLETDGQDLRSAPFATRRAALEALIARLPLLPLSASPLLPIPDWTGLALTRTQARDARAEGLMLKRAASPYLGGRKRGDWWKWKLDPFSADMVMLYAQAGHGRRAGLYTDYTFAVRDGEALVPVAKAYSGLTDAEFTEITRWVNAHTLERFGPVRRVPPDLVFEVAFEGIQPSPRHKAGLALRFPRMLRWRRDKPAAEIDTLDSLRALMNQTNHLRGPGSPV</sequence>
<dbReference type="NCBIfam" id="NF006701">
    <property type="entry name" value="PRK09247.1"/>
    <property type="match status" value="1"/>
</dbReference>
<keyword evidence="6" id="KW-0547">Nucleotide-binding</keyword>
<evidence type="ECO:0000313" key="16">
    <source>
        <dbReference type="Proteomes" id="UP000826300"/>
    </source>
</evidence>
<dbReference type="AlphaFoldDB" id="A0A8G1EEM2"/>
<dbReference type="PROSITE" id="PS50160">
    <property type="entry name" value="DNA_LIGASE_A3"/>
    <property type="match status" value="1"/>
</dbReference>
<dbReference type="SUPFAM" id="SSF50249">
    <property type="entry name" value="Nucleic acid-binding proteins"/>
    <property type="match status" value="1"/>
</dbReference>
<keyword evidence="12" id="KW-0131">Cell cycle</keyword>
<keyword evidence="7" id="KW-0227">DNA damage</keyword>
<dbReference type="Gene3D" id="3.30.470.30">
    <property type="entry name" value="DNA ligase/mRNA capping enzyme"/>
    <property type="match status" value="1"/>
</dbReference>
<keyword evidence="3" id="KW-0132">Cell division</keyword>
<dbReference type="GO" id="GO:0006260">
    <property type="term" value="P:DNA replication"/>
    <property type="evidence" value="ECO:0007669"/>
    <property type="project" value="UniProtKB-KW"/>
</dbReference>
<dbReference type="RefSeq" id="WP_220664133.1">
    <property type="nucleotide sequence ID" value="NZ_CP069370.1"/>
</dbReference>
<dbReference type="PANTHER" id="PTHR45674:SF13">
    <property type="entry name" value="DNA LIGASE-RELATED"/>
    <property type="match status" value="1"/>
</dbReference>
<dbReference type="InterPro" id="IPR036599">
    <property type="entry name" value="DNA_ligase_N_sf"/>
</dbReference>
<keyword evidence="4" id="KW-0235">DNA replication</keyword>
<evidence type="ECO:0000259" key="14">
    <source>
        <dbReference type="PROSITE" id="PS50160"/>
    </source>
</evidence>
<evidence type="ECO:0000256" key="10">
    <source>
        <dbReference type="ARBA" id="ARBA00023172"/>
    </source>
</evidence>
<evidence type="ECO:0000313" key="15">
    <source>
        <dbReference type="EMBL" id="QYZ71546.1"/>
    </source>
</evidence>